<evidence type="ECO:0000256" key="1">
    <source>
        <dbReference type="ARBA" id="ARBA00006515"/>
    </source>
</evidence>
<dbReference type="SUPFAM" id="SSF51430">
    <property type="entry name" value="NAD(P)-linked oxidoreductase"/>
    <property type="match status" value="1"/>
</dbReference>
<dbReference type="STRING" id="27342.A0A0H2S0A7"/>
<gene>
    <name evidence="5" type="ORF">SCHPADRAFT_919344</name>
</gene>
<evidence type="ECO:0000256" key="3">
    <source>
        <dbReference type="ARBA" id="ARBA00023002"/>
    </source>
</evidence>
<accession>A0A0H2S0A7</accession>
<dbReference type="PRINTS" id="PR01577">
    <property type="entry name" value="KCNABCHANNEL"/>
</dbReference>
<organism evidence="5 6">
    <name type="scientific">Schizopora paradoxa</name>
    <dbReference type="NCBI Taxonomy" id="27342"/>
    <lineage>
        <taxon>Eukaryota</taxon>
        <taxon>Fungi</taxon>
        <taxon>Dikarya</taxon>
        <taxon>Basidiomycota</taxon>
        <taxon>Agaricomycotina</taxon>
        <taxon>Agaricomycetes</taxon>
        <taxon>Hymenochaetales</taxon>
        <taxon>Schizoporaceae</taxon>
        <taxon>Schizopora</taxon>
    </lineage>
</organism>
<dbReference type="InterPro" id="IPR023210">
    <property type="entry name" value="NADP_OxRdtase_dom"/>
</dbReference>
<sequence length="359" mass="39766">MASADEKPVMAKMPHPKMMYRFLGNSGLRVSVISLGGWLTHGGHTGDEASYATMKAAYDGGVNFFDSAEGYAGGRAETLLGNAIKKFGWDRDHLVVSTKLYWGQHDDGSIGINDLGLSRKHILAGMRKSLKRLQMDFVDLIYAHRPDKYTPMEEVVRAFNHLISTGQALYWGTSEWSAEEIQDAWRIADKLNLIGPVMEQPEYNMFKRDRVEAEYSELYRKHGLGLTIFSPLRRGILTGKYNGGKIPEGTRAHKEGSWFKDEILNGGDMLKKVEKLTDIAAGLGELNGKPVTTGQLALAWTIKNEHVSSAIIGATSIAQIDENLAAVELVQNGVLTDAVMGEIEKILDNQPKLVPKRYD</sequence>
<dbReference type="Gene3D" id="3.20.20.100">
    <property type="entry name" value="NADP-dependent oxidoreductase domain"/>
    <property type="match status" value="1"/>
</dbReference>
<evidence type="ECO:0000259" key="4">
    <source>
        <dbReference type="Pfam" id="PF00248"/>
    </source>
</evidence>
<comment type="similarity">
    <text evidence="1">Belongs to the shaker potassium channel beta subunit family.</text>
</comment>
<proteinExistence type="inferred from homology"/>
<dbReference type="InterPro" id="IPR005399">
    <property type="entry name" value="K_chnl_volt-dep_bsu_KCNAB-rel"/>
</dbReference>
<keyword evidence="6" id="KW-1185">Reference proteome</keyword>
<dbReference type="PANTHER" id="PTHR43150:SF2">
    <property type="entry name" value="HYPERKINETIC, ISOFORM M"/>
    <property type="match status" value="1"/>
</dbReference>
<protein>
    <submittedName>
        <fullName evidence="5">Aldo/keto reductase</fullName>
    </submittedName>
</protein>
<evidence type="ECO:0000313" key="6">
    <source>
        <dbReference type="Proteomes" id="UP000053477"/>
    </source>
</evidence>
<keyword evidence="2" id="KW-0521">NADP</keyword>
<dbReference type="Pfam" id="PF00248">
    <property type="entry name" value="Aldo_ket_red"/>
    <property type="match status" value="1"/>
</dbReference>
<feature type="domain" description="NADP-dependent oxidoreductase" evidence="4">
    <location>
        <begin position="33"/>
        <end position="347"/>
    </location>
</feature>
<name>A0A0H2S0A7_9AGAM</name>
<dbReference type="Proteomes" id="UP000053477">
    <property type="component" value="Unassembled WGS sequence"/>
</dbReference>
<evidence type="ECO:0000256" key="2">
    <source>
        <dbReference type="ARBA" id="ARBA00022857"/>
    </source>
</evidence>
<dbReference type="OrthoDB" id="1720422at2759"/>
<dbReference type="PANTHER" id="PTHR43150">
    <property type="entry name" value="HYPERKINETIC, ISOFORM M"/>
    <property type="match status" value="1"/>
</dbReference>
<dbReference type="AlphaFoldDB" id="A0A0H2S0A7"/>
<reference evidence="5 6" key="1">
    <citation type="submission" date="2015-04" db="EMBL/GenBank/DDBJ databases">
        <title>Complete genome sequence of Schizopora paradoxa KUC8140, a cosmopolitan wood degrader in East Asia.</title>
        <authorList>
            <consortium name="DOE Joint Genome Institute"/>
            <person name="Min B."/>
            <person name="Park H."/>
            <person name="Jang Y."/>
            <person name="Kim J.-J."/>
            <person name="Kim K.H."/>
            <person name="Pangilinan J."/>
            <person name="Lipzen A."/>
            <person name="Riley R."/>
            <person name="Grigoriev I.V."/>
            <person name="Spatafora J.W."/>
            <person name="Choi I.-G."/>
        </authorList>
    </citation>
    <scope>NUCLEOTIDE SEQUENCE [LARGE SCALE GENOMIC DNA]</scope>
    <source>
        <strain evidence="5 6">KUC8140</strain>
    </source>
</reference>
<evidence type="ECO:0000313" key="5">
    <source>
        <dbReference type="EMBL" id="KLO17795.1"/>
    </source>
</evidence>
<dbReference type="GO" id="GO:0016491">
    <property type="term" value="F:oxidoreductase activity"/>
    <property type="evidence" value="ECO:0007669"/>
    <property type="project" value="UniProtKB-KW"/>
</dbReference>
<dbReference type="InParanoid" id="A0A0H2S0A7"/>
<dbReference type="InterPro" id="IPR036812">
    <property type="entry name" value="NAD(P)_OxRdtase_dom_sf"/>
</dbReference>
<dbReference type="EMBL" id="KQ085901">
    <property type="protein sequence ID" value="KLO17795.1"/>
    <property type="molecule type" value="Genomic_DNA"/>
</dbReference>
<keyword evidence="3" id="KW-0560">Oxidoreductase</keyword>